<dbReference type="AlphaFoldDB" id="A0A7M4DKM2"/>
<dbReference type="Proteomes" id="UP000419743">
    <property type="component" value="Unassembled WGS sequence"/>
</dbReference>
<comment type="similarity">
    <text evidence="8">Belongs to the binding-protein-dependent transport system permease family. LivHM subfamily.</text>
</comment>
<reference evidence="10 11" key="1">
    <citation type="submission" date="2019-11" db="EMBL/GenBank/DDBJ databases">
        <authorList>
            <person name="Criscuolo A."/>
        </authorList>
    </citation>
    <scope>NUCLEOTIDE SEQUENCE [LARGE SCALE GENOMIC DNA]</scope>
    <source>
        <strain evidence="10">CIP111667</strain>
    </source>
</reference>
<evidence type="ECO:0000313" key="10">
    <source>
        <dbReference type="EMBL" id="VZO37712.1"/>
    </source>
</evidence>
<keyword evidence="6 9" id="KW-1133">Transmembrane helix</keyword>
<comment type="subcellular location">
    <subcellularLocation>
        <location evidence="1">Cell membrane</location>
        <topology evidence="1">Multi-pass membrane protein</topology>
    </subcellularLocation>
</comment>
<evidence type="ECO:0000256" key="5">
    <source>
        <dbReference type="ARBA" id="ARBA00022970"/>
    </source>
</evidence>
<dbReference type="InterPro" id="IPR001851">
    <property type="entry name" value="ABC_transp_permease"/>
</dbReference>
<keyword evidence="2" id="KW-0813">Transport</keyword>
<evidence type="ECO:0000256" key="7">
    <source>
        <dbReference type="ARBA" id="ARBA00023136"/>
    </source>
</evidence>
<protein>
    <submittedName>
        <fullName evidence="10">High-affinity branched-chain amino acid transport system permease protein LivH</fullName>
    </submittedName>
</protein>
<dbReference type="EMBL" id="CACRYJ010000036">
    <property type="protein sequence ID" value="VZO37712.1"/>
    <property type="molecule type" value="Genomic_DNA"/>
</dbReference>
<dbReference type="PANTHER" id="PTHR11795">
    <property type="entry name" value="BRANCHED-CHAIN AMINO ACID TRANSPORT SYSTEM PERMEASE PROTEIN LIVH"/>
    <property type="match status" value="1"/>
</dbReference>
<comment type="caution">
    <text evidence="10">The sequence shown here is derived from an EMBL/GenBank/DDBJ whole genome shotgun (WGS) entry which is preliminary data.</text>
</comment>
<feature type="transmembrane region" description="Helical" evidence="9">
    <location>
        <begin position="134"/>
        <end position="160"/>
    </location>
</feature>
<feature type="transmembrane region" description="Helical" evidence="9">
    <location>
        <begin position="228"/>
        <end position="255"/>
    </location>
</feature>
<dbReference type="CDD" id="cd06582">
    <property type="entry name" value="TM_PBP1_LivH_like"/>
    <property type="match status" value="1"/>
</dbReference>
<dbReference type="RefSeq" id="WP_231955337.1">
    <property type="nucleotide sequence ID" value="NZ_CACRYJ010000036.1"/>
</dbReference>
<feature type="transmembrane region" description="Helical" evidence="9">
    <location>
        <begin position="93"/>
        <end position="114"/>
    </location>
</feature>
<gene>
    <name evidence="10" type="primary">livH_3</name>
    <name evidence="10" type="ORF">HALOF300_02685</name>
</gene>
<keyword evidence="11" id="KW-1185">Reference proteome</keyword>
<keyword evidence="5" id="KW-0029">Amino-acid transport</keyword>
<evidence type="ECO:0000256" key="4">
    <source>
        <dbReference type="ARBA" id="ARBA00022692"/>
    </source>
</evidence>
<evidence type="ECO:0000256" key="1">
    <source>
        <dbReference type="ARBA" id="ARBA00004651"/>
    </source>
</evidence>
<keyword evidence="4 9" id="KW-0812">Transmembrane</keyword>
<dbReference type="GO" id="GO:0022857">
    <property type="term" value="F:transmembrane transporter activity"/>
    <property type="evidence" value="ECO:0007669"/>
    <property type="project" value="InterPro"/>
</dbReference>
<proteinExistence type="inferred from homology"/>
<dbReference type="PANTHER" id="PTHR11795:SF445">
    <property type="entry name" value="AMINO ACID ABC TRANSPORTER PERMEASE PROTEIN"/>
    <property type="match status" value="1"/>
</dbReference>
<keyword evidence="7 9" id="KW-0472">Membrane</keyword>
<evidence type="ECO:0000256" key="9">
    <source>
        <dbReference type="SAM" id="Phobius"/>
    </source>
</evidence>
<dbReference type="GO" id="GO:0005886">
    <property type="term" value="C:plasma membrane"/>
    <property type="evidence" value="ECO:0007669"/>
    <property type="project" value="UniProtKB-SubCell"/>
</dbReference>
<evidence type="ECO:0000256" key="2">
    <source>
        <dbReference type="ARBA" id="ARBA00022448"/>
    </source>
</evidence>
<evidence type="ECO:0000256" key="8">
    <source>
        <dbReference type="ARBA" id="ARBA00037998"/>
    </source>
</evidence>
<evidence type="ECO:0000256" key="6">
    <source>
        <dbReference type="ARBA" id="ARBA00022989"/>
    </source>
</evidence>
<dbReference type="GO" id="GO:0006865">
    <property type="term" value="P:amino acid transport"/>
    <property type="evidence" value="ECO:0007669"/>
    <property type="project" value="UniProtKB-KW"/>
</dbReference>
<evidence type="ECO:0000313" key="11">
    <source>
        <dbReference type="Proteomes" id="UP000419743"/>
    </source>
</evidence>
<name>A0A7M4DKM2_9MICO</name>
<organism evidence="10 11">
    <name type="scientific">Occultella aeris</name>
    <dbReference type="NCBI Taxonomy" id="2761496"/>
    <lineage>
        <taxon>Bacteria</taxon>
        <taxon>Bacillati</taxon>
        <taxon>Actinomycetota</taxon>
        <taxon>Actinomycetes</taxon>
        <taxon>Micrococcales</taxon>
        <taxon>Ruaniaceae</taxon>
        <taxon>Occultella</taxon>
    </lineage>
</organism>
<accession>A0A7M4DKM2</accession>
<dbReference type="Pfam" id="PF02653">
    <property type="entry name" value="BPD_transp_2"/>
    <property type="match status" value="1"/>
</dbReference>
<evidence type="ECO:0000256" key="3">
    <source>
        <dbReference type="ARBA" id="ARBA00022475"/>
    </source>
</evidence>
<keyword evidence="3" id="KW-1003">Cell membrane</keyword>
<feature type="transmembrane region" description="Helical" evidence="9">
    <location>
        <begin position="6"/>
        <end position="28"/>
    </location>
</feature>
<feature type="transmembrane region" description="Helical" evidence="9">
    <location>
        <begin position="189"/>
        <end position="208"/>
    </location>
</feature>
<dbReference type="InterPro" id="IPR052157">
    <property type="entry name" value="BCAA_transport_permease"/>
</dbReference>
<feature type="transmembrane region" description="Helical" evidence="9">
    <location>
        <begin position="58"/>
        <end position="81"/>
    </location>
</feature>
<feature type="transmembrane region" description="Helical" evidence="9">
    <location>
        <begin position="267"/>
        <end position="285"/>
    </location>
</feature>
<sequence>MDIQQLLNGLFIGSIYALFAIGFTLVFGVLDRLNLAHPAVFTVAAFVGIELVEVGGLSIWAALPVVFVVGGLLGLVIERVAFRPLKGRPDAHFAGLISSIALAGMFIALLQWRYGPDTKRFPAESFPDTTYKILGAQVTGVQVAILVITIVLAVGLHLLVGRTRLGRGMRATAENPTAARVVGIDVDRVSATTLAISSALGAVAGALFAMNVNSAQLGMGSAIELKGLAVIVVGGMASLPGALVGGLLLGLAEVFTVQYIGSSWRDLVAFGLLFLILVARPQGLFGTRKVREV</sequence>